<evidence type="ECO:0000313" key="7">
    <source>
        <dbReference type="Proteomes" id="UP001139089"/>
    </source>
</evidence>
<comment type="similarity">
    <text evidence="1">Belongs to the metallo-beta-lactamase superfamily.</text>
</comment>
<evidence type="ECO:0000256" key="3">
    <source>
        <dbReference type="ARBA" id="ARBA00022801"/>
    </source>
</evidence>
<dbReference type="InterPro" id="IPR036866">
    <property type="entry name" value="RibonucZ/Hydroxyglut_hydro"/>
</dbReference>
<dbReference type="EMBL" id="JAJOZR010000010">
    <property type="protein sequence ID" value="MCD7110672.1"/>
    <property type="molecule type" value="Genomic_DNA"/>
</dbReference>
<evidence type="ECO:0000256" key="2">
    <source>
        <dbReference type="ARBA" id="ARBA00022723"/>
    </source>
</evidence>
<reference evidence="6" key="1">
    <citation type="submission" date="2021-12" db="EMBL/GenBank/DDBJ databases">
        <authorList>
            <person name="Li Y."/>
        </authorList>
    </citation>
    <scope>NUCLEOTIDE SEQUENCE</scope>
    <source>
        <strain evidence="6">DKSPLA3</strain>
    </source>
</reference>
<dbReference type="AlphaFoldDB" id="A0A9X1NT50"/>
<dbReference type="SMART" id="SM00849">
    <property type="entry name" value="Lactamase_B"/>
    <property type="match status" value="1"/>
</dbReference>
<dbReference type="Gene3D" id="3.60.15.10">
    <property type="entry name" value="Ribonuclease Z/Hydroxyacylglutathione hydrolase-like"/>
    <property type="match status" value="1"/>
</dbReference>
<dbReference type="GO" id="GO:0016787">
    <property type="term" value="F:hydrolase activity"/>
    <property type="evidence" value="ECO:0007669"/>
    <property type="project" value="UniProtKB-KW"/>
</dbReference>
<keyword evidence="7" id="KW-1185">Reference proteome</keyword>
<evidence type="ECO:0000259" key="5">
    <source>
        <dbReference type="SMART" id="SM00849"/>
    </source>
</evidence>
<dbReference type="RefSeq" id="WP_231815817.1">
    <property type="nucleotide sequence ID" value="NZ_JAJOZR010000010.1"/>
</dbReference>
<organism evidence="6 7">
    <name type="scientific">Rhizobium quercicola</name>
    <dbReference type="NCBI Taxonomy" id="2901226"/>
    <lineage>
        <taxon>Bacteria</taxon>
        <taxon>Pseudomonadati</taxon>
        <taxon>Pseudomonadota</taxon>
        <taxon>Alphaproteobacteria</taxon>
        <taxon>Hyphomicrobiales</taxon>
        <taxon>Rhizobiaceae</taxon>
        <taxon>Rhizobium/Agrobacterium group</taxon>
        <taxon>Rhizobium</taxon>
    </lineage>
</organism>
<comment type="caution">
    <text evidence="6">The sequence shown here is derived from an EMBL/GenBank/DDBJ whole genome shotgun (WGS) entry which is preliminary data.</text>
</comment>
<accession>A0A9X1NT50</accession>
<evidence type="ECO:0000313" key="6">
    <source>
        <dbReference type="EMBL" id="MCD7110672.1"/>
    </source>
</evidence>
<keyword evidence="4" id="KW-0862">Zinc</keyword>
<keyword evidence="2" id="KW-0479">Metal-binding</keyword>
<dbReference type="InterPro" id="IPR001279">
    <property type="entry name" value="Metallo-B-lactamas"/>
</dbReference>
<dbReference type="SUPFAM" id="SSF56281">
    <property type="entry name" value="Metallo-hydrolase/oxidoreductase"/>
    <property type="match status" value="1"/>
</dbReference>
<dbReference type="InterPro" id="IPR051013">
    <property type="entry name" value="MBL_superfamily_lactonases"/>
</dbReference>
<proteinExistence type="inferred from homology"/>
<dbReference type="Proteomes" id="UP001139089">
    <property type="component" value="Unassembled WGS sequence"/>
</dbReference>
<protein>
    <submittedName>
        <fullName evidence="6">MBL fold metallo-hydrolase</fullName>
    </submittedName>
</protein>
<dbReference type="Pfam" id="PF00753">
    <property type="entry name" value="Lactamase_B"/>
    <property type="match status" value="1"/>
</dbReference>
<dbReference type="PANTHER" id="PTHR42978">
    <property type="entry name" value="QUORUM-QUENCHING LACTONASE YTNP-RELATED-RELATED"/>
    <property type="match status" value="1"/>
</dbReference>
<dbReference type="GO" id="GO:0046872">
    <property type="term" value="F:metal ion binding"/>
    <property type="evidence" value="ECO:0007669"/>
    <property type="project" value="UniProtKB-KW"/>
</dbReference>
<dbReference type="PANTHER" id="PTHR42978:SF6">
    <property type="entry name" value="QUORUM-QUENCHING LACTONASE YTNP-RELATED"/>
    <property type="match status" value="1"/>
</dbReference>
<evidence type="ECO:0000256" key="4">
    <source>
        <dbReference type="ARBA" id="ARBA00022833"/>
    </source>
</evidence>
<gene>
    <name evidence="6" type="ORF">LRX75_16690</name>
</gene>
<name>A0A9X1NT50_9HYPH</name>
<keyword evidence="3" id="KW-0378">Hydrolase</keyword>
<dbReference type="CDD" id="cd07720">
    <property type="entry name" value="OPHC2-like_MBL-fold"/>
    <property type="match status" value="1"/>
</dbReference>
<feature type="domain" description="Metallo-beta-lactamase" evidence="5">
    <location>
        <begin position="52"/>
        <end position="255"/>
    </location>
</feature>
<evidence type="ECO:0000256" key="1">
    <source>
        <dbReference type="ARBA" id="ARBA00007749"/>
    </source>
</evidence>
<sequence length="274" mass="29228">MKDEALQIGRYEIFVFNDGLFEAKAEYLHHLDGPAACAAAVEGWGKTSTMLDVNAFALRGPDGDMLIDTGAGTAWGSGFGHARAAMAANGFTPESFTRILLTHIHGDHAYGLLNDDGTAYFPNAEILVPQVDLAFFGDPALRETVPEARRGGFVVADTLRQAYGSRIRSLSPGPILEGIEAIALPGHTPGQMGYRLQGGDRDLLLLADALHIAELQLADPRLGLVFDLDPAQSATTRLATLEQAADHGWIVGGGHLHGFGRIERAQAGFRMTGL</sequence>